<evidence type="ECO:0000313" key="2">
    <source>
        <dbReference type="Proteomes" id="UP000281915"/>
    </source>
</evidence>
<comment type="caution">
    <text evidence="1">The sequence shown here is derived from an EMBL/GenBank/DDBJ whole genome shotgun (WGS) entry which is preliminary data.</text>
</comment>
<gene>
    <name evidence="1" type="ORF">EDM58_21515</name>
</gene>
<sequence length="104" mass="11899">IIRKREKAPGGLGSLLGGFTGRLPLQRRNRVQKQPLRRSASRLDAKNVFRLFRSGLVKIPNAFAFFPFSSASLSCLPNLTLWNLMEYLKIKKPRKPYQSRKLSV</sequence>
<name>A0A3M8C9Y4_9BACL</name>
<accession>A0A3M8C9Y4</accession>
<reference evidence="1 2" key="1">
    <citation type="submission" date="2018-10" db="EMBL/GenBank/DDBJ databases">
        <title>Phylogenomics of Brevibacillus.</title>
        <authorList>
            <person name="Dunlap C."/>
        </authorList>
    </citation>
    <scope>NUCLEOTIDE SEQUENCE [LARGE SCALE GENOMIC DNA]</scope>
    <source>
        <strain evidence="1 2">JCM 15085</strain>
    </source>
</reference>
<dbReference type="Proteomes" id="UP000281915">
    <property type="component" value="Unassembled WGS sequence"/>
</dbReference>
<feature type="non-terminal residue" evidence="1">
    <location>
        <position position="1"/>
    </location>
</feature>
<organism evidence="1 2">
    <name type="scientific">Brevibacillus panacihumi</name>
    <dbReference type="NCBI Taxonomy" id="497735"/>
    <lineage>
        <taxon>Bacteria</taxon>
        <taxon>Bacillati</taxon>
        <taxon>Bacillota</taxon>
        <taxon>Bacilli</taxon>
        <taxon>Bacillales</taxon>
        <taxon>Paenibacillaceae</taxon>
        <taxon>Brevibacillus</taxon>
    </lineage>
</organism>
<evidence type="ECO:0000313" key="1">
    <source>
        <dbReference type="EMBL" id="RNB72429.1"/>
    </source>
</evidence>
<dbReference type="EMBL" id="RHHT01000060">
    <property type="protein sequence ID" value="RNB72429.1"/>
    <property type="molecule type" value="Genomic_DNA"/>
</dbReference>
<protein>
    <submittedName>
        <fullName evidence="1">Uncharacterized protein</fullName>
    </submittedName>
</protein>
<proteinExistence type="predicted"/>
<dbReference type="AlphaFoldDB" id="A0A3M8C9Y4"/>